<dbReference type="EMBL" id="MLCF01000048">
    <property type="protein sequence ID" value="OIV37585.1"/>
    <property type="molecule type" value="Genomic_DNA"/>
</dbReference>
<dbReference type="Gene3D" id="2.120.10.70">
    <property type="entry name" value="Fucose-specific lectin"/>
    <property type="match status" value="1"/>
</dbReference>
<evidence type="ECO:0000313" key="11">
    <source>
        <dbReference type="Proteomes" id="UP000243342"/>
    </source>
</evidence>
<dbReference type="PANTHER" id="PTHR43289:SF6">
    <property type="entry name" value="SERINE_THREONINE-PROTEIN KINASE NEKL-3"/>
    <property type="match status" value="1"/>
</dbReference>
<keyword evidence="6" id="KW-0067">ATP-binding</keyword>
<proteinExistence type="predicted"/>
<evidence type="ECO:0000256" key="7">
    <source>
        <dbReference type="SAM" id="MobiDB-lite"/>
    </source>
</evidence>
<dbReference type="Proteomes" id="UP000243342">
    <property type="component" value="Unassembled WGS sequence"/>
</dbReference>
<dbReference type="RefSeq" id="WP_071656457.1">
    <property type="nucleotide sequence ID" value="NZ_MLCF01000048.1"/>
</dbReference>
<evidence type="ECO:0000259" key="9">
    <source>
        <dbReference type="PROSITE" id="PS50011"/>
    </source>
</evidence>
<dbReference type="SUPFAM" id="SSF56112">
    <property type="entry name" value="Protein kinase-like (PK-like)"/>
    <property type="match status" value="1"/>
</dbReference>
<dbReference type="Pfam" id="PF00069">
    <property type="entry name" value="Pkinase"/>
    <property type="match status" value="1"/>
</dbReference>
<evidence type="ECO:0000256" key="4">
    <source>
        <dbReference type="ARBA" id="ARBA00022741"/>
    </source>
</evidence>
<keyword evidence="11" id="KW-1185">Reference proteome</keyword>
<dbReference type="InterPro" id="IPR008271">
    <property type="entry name" value="Ser/Thr_kinase_AS"/>
</dbReference>
<keyword evidence="4" id="KW-0547">Nucleotide-binding</keyword>
<accession>A0A1J7BVT6</accession>
<keyword evidence="2" id="KW-0723">Serine/threonine-protein kinase</keyword>
<dbReference type="InterPro" id="IPR000719">
    <property type="entry name" value="Prot_kinase_dom"/>
</dbReference>
<evidence type="ECO:0000256" key="5">
    <source>
        <dbReference type="ARBA" id="ARBA00022777"/>
    </source>
</evidence>
<evidence type="ECO:0000256" key="8">
    <source>
        <dbReference type="SAM" id="Phobius"/>
    </source>
</evidence>
<dbReference type="PANTHER" id="PTHR43289">
    <property type="entry name" value="MITOGEN-ACTIVATED PROTEIN KINASE KINASE KINASE 20-RELATED"/>
    <property type="match status" value="1"/>
</dbReference>
<dbReference type="SUPFAM" id="SSF89372">
    <property type="entry name" value="Fucose-specific lectin"/>
    <property type="match status" value="2"/>
</dbReference>
<dbReference type="AlphaFoldDB" id="A0A1J7BVT6"/>
<name>A0A1J7BVT6_9ACTN</name>
<evidence type="ECO:0000256" key="2">
    <source>
        <dbReference type="ARBA" id="ARBA00022527"/>
    </source>
</evidence>
<dbReference type="SMART" id="SM00220">
    <property type="entry name" value="S_TKc"/>
    <property type="match status" value="1"/>
</dbReference>
<keyword evidence="3" id="KW-0808">Transferase</keyword>
<feature type="domain" description="Protein kinase" evidence="9">
    <location>
        <begin position="9"/>
        <end position="269"/>
    </location>
</feature>
<feature type="region of interest" description="Disordered" evidence="7">
    <location>
        <begin position="308"/>
        <end position="327"/>
    </location>
</feature>
<protein>
    <recommendedName>
        <fullName evidence="1">non-specific serine/threonine protein kinase</fullName>
        <ecNumber evidence="1">2.7.11.1</ecNumber>
    </recommendedName>
</protein>
<dbReference type="PROSITE" id="PS50011">
    <property type="entry name" value="PROTEIN_KINASE_DOM"/>
    <property type="match status" value="1"/>
</dbReference>
<keyword evidence="5" id="KW-0418">Kinase</keyword>
<dbReference type="OrthoDB" id="9762169at2"/>
<reference evidence="10 11" key="1">
    <citation type="submission" date="2016-10" db="EMBL/GenBank/DDBJ databases">
        <title>Genome sequence of Streptomyces gilvigriseus MUSC 26.</title>
        <authorList>
            <person name="Lee L.-H."/>
            <person name="Ser H.-L."/>
        </authorList>
    </citation>
    <scope>NUCLEOTIDE SEQUENCE [LARGE SCALE GENOMIC DNA]</scope>
    <source>
        <strain evidence="10 11">MUSC 26</strain>
    </source>
</reference>
<dbReference type="Pfam" id="PF26607">
    <property type="entry name" value="DUF8189"/>
    <property type="match status" value="1"/>
</dbReference>
<dbReference type="Gene3D" id="3.30.200.20">
    <property type="entry name" value="Phosphorylase Kinase, domain 1"/>
    <property type="match status" value="1"/>
</dbReference>
<dbReference type="CDD" id="cd14014">
    <property type="entry name" value="STKc_PknB_like"/>
    <property type="match status" value="1"/>
</dbReference>
<comment type="caution">
    <text evidence="10">The sequence shown here is derived from an EMBL/GenBank/DDBJ whole genome shotgun (WGS) entry which is preliminary data.</text>
</comment>
<keyword evidence="8" id="KW-1133">Transmembrane helix</keyword>
<dbReference type="InterPro" id="IPR011009">
    <property type="entry name" value="Kinase-like_dom_sf"/>
</dbReference>
<evidence type="ECO:0000313" key="10">
    <source>
        <dbReference type="EMBL" id="OIV37585.1"/>
    </source>
</evidence>
<dbReference type="EC" id="2.7.11.1" evidence="1"/>
<feature type="region of interest" description="Disordered" evidence="7">
    <location>
        <begin position="343"/>
        <end position="384"/>
    </location>
</feature>
<keyword evidence="8" id="KW-0472">Membrane</keyword>
<sequence length="737" mass="75768">MARKIGSRYTIERILGRGSAGTVWSGSGPDGPVAVKLLREDLASDPELVGRFVQERTALTSLDHPRIVAVRDLVVDGTDLALVMELVPGRDLRALLDAEGVLVPARAAAVVADVAEGLAAAHAAGVVHRDVKPENVLLEEDALGVPSNSRAKLTDFGIARLVDTPRRTRATRIIGTPDYLAPEVIEGLQPRAAVDVYALATVLYELLCGATPFGGGHPGAVLRRHVTETVPPLPGLPDGLAAVLNACLSKAPAGRLTAAELADRLHEQLPDLAGAPALELRRAPDEEGADGAHEDEVEAAYQAYEHQRAQNAAEPGYPAAPRGAVPLVPGAELDEHDTHLRIRRPTAEELAAGPPPGAERRKGTGSHARPAPPKGHAGRGGTPAVVRRRRRLYIAVAGLLAAAGIGAWAAGESGGNAPAHSRSVDDRTGSPTPTAPKATRTRGAADERSASPRALPLPSWQSWTNLPAAPVPSDGSPAAVRSGSTTFVFTRDSTDALWYTFATGGGTYAPWSRLTGIHVADDPAAAALPGGGVRLIARGTDDLLYERTLGSGRWTPWTQVDGRTTVDSSPAAVGTGARVDAVARTGGDLVTASWMNGRWSAWAVVPASGKVKGTPAVAAAPGAGPGTFSVFVQRASDGQVLWLRAQQGAWLPPKPVTGLRGGTGLAASVQADGTVRVFARQADGTLKEAVTGAGGDGGWRTAELAADATGAGSAPGAAASSVFVAADGGRVRVATAH</sequence>
<feature type="compositionally biased region" description="Low complexity" evidence="7">
    <location>
        <begin position="431"/>
        <end position="442"/>
    </location>
</feature>
<dbReference type="Gene3D" id="1.10.510.10">
    <property type="entry name" value="Transferase(Phosphotransferase) domain 1"/>
    <property type="match status" value="1"/>
</dbReference>
<organism evidence="10 11">
    <name type="scientific">Mangrovactinospora gilvigrisea</name>
    <dbReference type="NCBI Taxonomy" id="1428644"/>
    <lineage>
        <taxon>Bacteria</taxon>
        <taxon>Bacillati</taxon>
        <taxon>Actinomycetota</taxon>
        <taxon>Actinomycetes</taxon>
        <taxon>Kitasatosporales</taxon>
        <taxon>Streptomycetaceae</taxon>
        <taxon>Mangrovactinospora</taxon>
    </lineage>
</organism>
<evidence type="ECO:0000256" key="6">
    <source>
        <dbReference type="ARBA" id="ARBA00022840"/>
    </source>
</evidence>
<dbReference type="InterPro" id="IPR058502">
    <property type="entry name" value="PLL-like_beta-prop"/>
</dbReference>
<dbReference type="GO" id="GO:0005524">
    <property type="term" value="F:ATP binding"/>
    <property type="evidence" value="ECO:0007669"/>
    <property type="project" value="UniProtKB-KW"/>
</dbReference>
<evidence type="ECO:0000256" key="1">
    <source>
        <dbReference type="ARBA" id="ARBA00012513"/>
    </source>
</evidence>
<dbReference type="STRING" id="1428644.BIV57_10325"/>
<keyword evidence="8" id="KW-0812">Transmembrane</keyword>
<gene>
    <name evidence="10" type="ORF">BIV57_10325</name>
</gene>
<dbReference type="GO" id="GO:0004674">
    <property type="term" value="F:protein serine/threonine kinase activity"/>
    <property type="evidence" value="ECO:0007669"/>
    <property type="project" value="UniProtKB-KW"/>
</dbReference>
<dbReference type="PROSITE" id="PS00108">
    <property type="entry name" value="PROTEIN_KINASE_ST"/>
    <property type="match status" value="1"/>
</dbReference>
<feature type="region of interest" description="Disordered" evidence="7">
    <location>
        <begin position="412"/>
        <end position="461"/>
    </location>
</feature>
<feature type="transmembrane region" description="Helical" evidence="8">
    <location>
        <begin position="392"/>
        <end position="411"/>
    </location>
</feature>
<evidence type="ECO:0000256" key="3">
    <source>
        <dbReference type="ARBA" id="ARBA00022679"/>
    </source>
</evidence>